<dbReference type="AlphaFoldDB" id="A0A7X1BPS4"/>
<evidence type="ECO:0000313" key="2">
    <source>
        <dbReference type="EMBL" id="MBC2620347.1"/>
    </source>
</evidence>
<dbReference type="RefSeq" id="WP_159121568.1">
    <property type="nucleotide sequence ID" value="NZ_CP069764.1"/>
</dbReference>
<gene>
    <name evidence="2" type="ORF">H7I73_11930</name>
</gene>
<accession>A0A7X1BPS4</accession>
<protein>
    <submittedName>
        <fullName evidence="2">Uncharacterized protein</fullName>
    </submittedName>
</protein>
<dbReference type="Proteomes" id="UP000548504">
    <property type="component" value="Unassembled WGS sequence"/>
</dbReference>
<reference evidence="2 3" key="1">
    <citation type="submission" date="2020-08" db="EMBL/GenBank/DDBJ databases">
        <title>Emergence and comparative genomics analysis of Citrobacter in Fennec fox imported from North Africa to China.</title>
        <authorList>
            <person name="Zheng B."/>
        </authorList>
    </citation>
    <scope>NUCLEOTIDE SEQUENCE [LARGE SCALE GENOMIC DNA]</scope>
    <source>
        <strain evidence="2 3">FF141</strain>
    </source>
</reference>
<feature type="compositionally biased region" description="Basic and acidic residues" evidence="1">
    <location>
        <begin position="23"/>
        <end position="32"/>
    </location>
</feature>
<comment type="caution">
    <text evidence="2">The sequence shown here is derived from an EMBL/GenBank/DDBJ whole genome shotgun (WGS) entry which is preliminary data.</text>
</comment>
<evidence type="ECO:0000313" key="3">
    <source>
        <dbReference type="Proteomes" id="UP000548504"/>
    </source>
</evidence>
<organism evidence="2 3">
    <name type="scientific">Citrobacter cronae</name>
    <dbReference type="NCBI Taxonomy" id="1748967"/>
    <lineage>
        <taxon>Bacteria</taxon>
        <taxon>Pseudomonadati</taxon>
        <taxon>Pseudomonadota</taxon>
        <taxon>Gammaproteobacteria</taxon>
        <taxon>Enterobacterales</taxon>
        <taxon>Enterobacteriaceae</taxon>
        <taxon>Citrobacter</taxon>
        <taxon>Citrobacter freundii complex</taxon>
    </lineage>
</organism>
<evidence type="ECO:0000256" key="1">
    <source>
        <dbReference type="SAM" id="MobiDB-lite"/>
    </source>
</evidence>
<feature type="region of interest" description="Disordered" evidence="1">
    <location>
        <begin position="23"/>
        <end position="46"/>
    </location>
</feature>
<sequence length="46" mass="5279">MKPTPRAESEKMLQQNATIAAFETERHRKAEPLKNSPQPVEKTTEE</sequence>
<proteinExistence type="predicted"/>
<dbReference type="EMBL" id="JACLAG010000002">
    <property type="protein sequence ID" value="MBC2620347.1"/>
    <property type="molecule type" value="Genomic_DNA"/>
</dbReference>
<name>A0A7X1BPS4_9ENTR</name>